<name>A0A238ZH97_9FLAO</name>
<sequence>MNKDTQSTKEVIELLDKAYALRGENMHHSIELAQEALKKSRILNDSSLIGSSLSKLALFHMVSADNQKAIEMSEEAITHFKKDNDELGIAKAKYNIAGVYYKTNNYHLGMFHLIDCLTIFRKHDDKHNESRTHKTLGTIYEVLGDQESAILAYKNAITCAKDVSDKNLESNAYNPLSGILLKRGEIKEALEIIELSVAIKIETKDRRGYAFAIYGRAKVLTYLERYDEALKDFEEALAIHEEVGDQFAIAMCHNKMAKLFIKIGKREMAKECLLAAIDISTKNNLSIMKYKCYHFMYTIYKEEGNAAISLQYLENYIQEKDAALNSQTLKVIENYERISKIQSKENEAKLERQKAEIAAKQERAEQEASMKQNFLSAMSHEIRTPLNAVTSIISLLRERSDEEEKKLLTSLRFSANHLMHIINDILDFSKLESNKMDLEKHPVKFKEVLCNIQQTYVSLAEDKGITLDLNIADTVANSYEIDETKLFQIIGNLVSNAIKFTEKGAVEISVDTTTIGKENDRLLFKVKDTGIGIPAAEKEKLFESFYMPKSIMTRNDGGTGLGLSIVKKLIELHGSTISIDSVEGEGSVFKFELEFKKSEAPVHMDKEMFKSLQNKTAILAEDNEINALVMRQLLNKWGISIKRVKNGKQAIVQAHEFKVDFILMDIHMPEMNGFDATRIIRSTENLNQHTPIFALTADVTSANKDEFADLFDGFLWKPIEMQRLFDALTKLYSEKDISNTRFIDTK</sequence>
<gene>
    <name evidence="11" type="ORF">SAMN06265376_103241</name>
</gene>
<dbReference type="Gene3D" id="3.40.50.2300">
    <property type="match status" value="1"/>
</dbReference>
<dbReference type="Gene3D" id="3.30.565.10">
    <property type="entry name" value="Histidine kinase-like ATPase, C-terminal domain"/>
    <property type="match status" value="1"/>
</dbReference>
<evidence type="ECO:0000256" key="6">
    <source>
        <dbReference type="PROSITE-ProRule" id="PRU00169"/>
    </source>
</evidence>
<dbReference type="EC" id="2.7.13.3" evidence="2"/>
<dbReference type="InterPro" id="IPR003661">
    <property type="entry name" value="HisK_dim/P_dom"/>
</dbReference>
<dbReference type="InterPro" id="IPR019734">
    <property type="entry name" value="TPR_rpt"/>
</dbReference>
<dbReference type="RefSeq" id="WP_089371566.1">
    <property type="nucleotide sequence ID" value="NZ_BMEP01000001.1"/>
</dbReference>
<evidence type="ECO:0000313" key="11">
    <source>
        <dbReference type="EMBL" id="SNR82846.1"/>
    </source>
</evidence>
<keyword evidence="3 6" id="KW-0597">Phosphoprotein</keyword>
<dbReference type="Proteomes" id="UP000198379">
    <property type="component" value="Unassembled WGS sequence"/>
</dbReference>
<keyword evidence="8" id="KW-0175">Coiled coil</keyword>
<dbReference type="SUPFAM" id="SSF55874">
    <property type="entry name" value="ATPase domain of HSP90 chaperone/DNA topoisomerase II/histidine kinase"/>
    <property type="match status" value="1"/>
</dbReference>
<feature type="modified residue" description="4-aspartylphosphate" evidence="6">
    <location>
        <position position="665"/>
    </location>
</feature>
<dbReference type="CDD" id="cd16922">
    <property type="entry name" value="HATPase_EvgS-ArcB-TorS-like"/>
    <property type="match status" value="1"/>
</dbReference>
<reference evidence="11 12" key="1">
    <citation type="submission" date="2017-06" db="EMBL/GenBank/DDBJ databases">
        <authorList>
            <person name="Kim H.J."/>
            <person name="Triplett B.A."/>
        </authorList>
    </citation>
    <scope>NUCLEOTIDE SEQUENCE [LARGE SCALE GENOMIC DNA]</scope>
    <source>
        <strain evidence="11 12">DSM 25597</strain>
    </source>
</reference>
<dbReference type="FunFam" id="3.30.565.10:FF:000010">
    <property type="entry name" value="Sensor histidine kinase RcsC"/>
    <property type="match status" value="1"/>
</dbReference>
<dbReference type="AlphaFoldDB" id="A0A238ZH97"/>
<dbReference type="InterPro" id="IPR001789">
    <property type="entry name" value="Sig_transdc_resp-reg_receiver"/>
</dbReference>
<evidence type="ECO:0000256" key="2">
    <source>
        <dbReference type="ARBA" id="ARBA00012438"/>
    </source>
</evidence>
<dbReference type="SMART" id="SM00028">
    <property type="entry name" value="TPR"/>
    <property type="match status" value="5"/>
</dbReference>
<evidence type="ECO:0000259" key="9">
    <source>
        <dbReference type="PROSITE" id="PS50109"/>
    </source>
</evidence>
<dbReference type="InterPro" id="IPR026000">
    <property type="entry name" value="Apc5_dom"/>
</dbReference>
<dbReference type="SMART" id="SM00448">
    <property type="entry name" value="REC"/>
    <property type="match status" value="1"/>
</dbReference>
<keyword evidence="12" id="KW-1185">Reference proteome</keyword>
<dbReference type="InterPro" id="IPR003594">
    <property type="entry name" value="HATPase_dom"/>
</dbReference>
<dbReference type="Pfam" id="PF00512">
    <property type="entry name" value="HisKA"/>
    <property type="match status" value="1"/>
</dbReference>
<dbReference type="PROSITE" id="PS50005">
    <property type="entry name" value="TPR"/>
    <property type="match status" value="1"/>
</dbReference>
<dbReference type="SMART" id="SM00387">
    <property type="entry name" value="HATPase_c"/>
    <property type="match status" value="1"/>
</dbReference>
<dbReference type="CDD" id="cd17546">
    <property type="entry name" value="REC_hyHK_CKI1_RcsC-like"/>
    <property type="match status" value="1"/>
</dbReference>
<evidence type="ECO:0000256" key="7">
    <source>
        <dbReference type="PROSITE-ProRule" id="PRU00339"/>
    </source>
</evidence>
<dbReference type="PANTHER" id="PTHR43047">
    <property type="entry name" value="TWO-COMPONENT HISTIDINE PROTEIN KINASE"/>
    <property type="match status" value="1"/>
</dbReference>
<dbReference type="PRINTS" id="PR00344">
    <property type="entry name" value="BCTRLSENSOR"/>
</dbReference>
<protein>
    <recommendedName>
        <fullName evidence="2">histidine kinase</fullName>
        <ecNumber evidence="2">2.7.13.3</ecNumber>
    </recommendedName>
</protein>
<evidence type="ECO:0000256" key="8">
    <source>
        <dbReference type="SAM" id="Coils"/>
    </source>
</evidence>
<dbReference type="InterPro" id="IPR011006">
    <property type="entry name" value="CheY-like_superfamily"/>
</dbReference>
<dbReference type="InterPro" id="IPR004358">
    <property type="entry name" value="Sig_transdc_His_kin-like_C"/>
</dbReference>
<evidence type="ECO:0000256" key="5">
    <source>
        <dbReference type="ARBA" id="ARBA00022777"/>
    </source>
</evidence>
<dbReference type="PROSITE" id="PS50109">
    <property type="entry name" value="HIS_KIN"/>
    <property type="match status" value="1"/>
</dbReference>
<dbReference type="Gene3D" id="1.10.287.130">
    <property type="match status" value="1"/>
</dbReference>
<feature type="domain" description="Histidine kinase" evidence="9">
    <location>
        <begin position="377"/>
        <end position="597"/>
    </location>
</feature>
<dbReference type="SUPFAM" id="SSF47384">
    <property type="entry name" value="Homodimeric domain of signal transducing histidine kinase"/>
    <property type="match status" value="1"/>
</dbReference>
<accession>A0A238ZH97</accession>
<keyword evidence="5 11" id="KW-0418">Kinase</keyword>
<proteinExistence type="predicted"/>
<evidence type="ECO:0000313" key="12">
    <source>
        <dbReference type="Proteomes" id="UP000198379"/>
    </source>
</evidence>
<dbReference type="SUPFAM" id="SSF52172">
    <property type="entry name" value="CheY-like"/>
    <property type="match status" value="1"/>
</dbReference>
<dbReference type="Pfam" id="PF02518">
    <property type="entry name" value="HATPase_c"/>
    <property type="match status" value="1"/>
</dbReference>
<dbReference type="GO" id="GO:0000155">
    <property type="term" value="F:phosphorelay sensor kinase activity"/>
    <property type="evidence" value="ECO:0007669"/>
    <property type="project" value="InterPro"/>
</dbReference>
<dbReference type="PANTHER" id="PTHR43047:SF64">
    <property type="entry name" value="HISTIDINE KINASE CONTAINING CHEY-HOMOLOGOUS RECEIVER DOMAIN AND PAS DOMAIN-RELATED"/>
    <property type="match status" value="1"/>
</dbReference>
<evidence type="ECO:0000256" key="3">
    <source>
        <dbReference type="ARBA" id="ARBA00022553"/>
    </source>
</evidence>
<keyword evidence="4" id="KW-0808">Transferase</keyword>
<evidence type="ECO:0000259" key="10">
    <source>
        <dbReference type="PROSITE" id="PS50110"/>
    </source>
</evidence>
<feature type="domain" description="Response regulatory" evidence="10">
    <location>
        <begin position="616"/>
        <end position="732"/>
    </location>
</feature>
<dbReference type="InterPro" id="IPR036097">
    <property type="entry name" value="HisK_dim/P_sf"/>
</dbReference>
<organism evidence="11 12">
    <name type="scientific">Dokdonia pacifica</name>
    <dbReference type="NCBI Taxonomy" id="1627892"/>
    <lineage>
        <taxon>Bacteria</taxon>
        <taxon>Pseudomonadati</taxon>
        <taxon>Bacteroidota</taxon>
        <taxon>Flavobacteriia</taxon>
        <taxon>Flavobacteriales</taxon>
        <taxon>Flavobacteriaceae</taxon>
        <taxon>Dokdonia</taxon>
    </lineage>
</organism>
<evidence type="ECO:0000256" key="1">
    <source>
        <dbReference type="ARBA" id="ARBA00000085"/>
    </source>
</evidence>
<keyword evidence="7" id="KW-0802">TPR repeat</keyword>
<dbReference type="SUPFAM" id="SSF48452">
    <property type="entry name" value="TPR-like"/>
    <property type="match status" value="2"/>
</dbReference>
<dbReference type="InterPro" id="IPR005467">
    <property type="entry name" value="His_kinase_dom"/>
</dbReference>
<dbReference type="Pfam" id="PF00072">
    <property type="entry name" value="Response_reg"/>
    <property type="match status" value="1"/>
</dbReference>
<dbReference type="Pfam" id="PF12862">
    <property type="entry name" value="ANAPC5"/>
    <property type="match status" value="2"/>
</dbReference>
<dbReference type="SMART" id="SM00388">
    <property type="entry name" value="HisKA"/>
    <property type="match status" value="1"/>
</dbReference>
<dbReference type="OrthoDB" id="4457677at2"/>
<evidence type="ECO:0000256" key="4">
    <source>
        <dbReference type="ARBA" id="ARBA00022679"/>
    </source>
</evidence>
<dbReference type="InterPro" id="IPR036890">
    <property type="entry name" value="HATPase_C_sf"/>
</dbReference>
<dbReference type="EMBL" id="FZNY01000003">
    <property type="protein sequence ID" value="SNR82846.1"/>
    <property type="molecule type" value="Genomic_DNA"/>
</dbReference>
<comment type="catalytic activity">
    <reaction evidence="1">
        <text>ATP + protein L-histidine = ADP + protein N-phospho-L-histidine.</text>
        <dbReference type="EC" id="2.7.13.3"/>
    </reaction>
</comment>
<dbReference type="PROSITE" id="PS50110">
    <property type="entry name" value="RESPONSE_REGULATORY"/>
    <property type="match status" value="1"/>
</dbReference>
<feature type="repeat" description="TPR" evidence="7">
    <location>
        <begin position="210"/>
        <end position="243"/>
    </location>
</feature>
<dbReference type="CDD" id="cd00082">
    <property type="entry name" value="HisKA"/>
    <property type="match status" value="1"/>
</dbReference>
<feature type="coiled-coil region" evidence="8">
    <location>
        <begin position="338"/>
        <end position="370"/>
    </location>
</feature>
<dbReference type="InterPro" id="IPR011990">
    <property type="entry name" value="TPR-like_helical_dom_sf"/>
</dbReference>
<dbReference type="Gene3D" id="1.25.40.10">
    <property type="entry name" value="Tetratricopeptide repeat domain"/>
    <property type="match status" value="1"/>
</dbReference>
<dbReference type="Pfam" id="PF13424">
    <property type="entry name" value="TPR_12"/>
    <property type="match status" value="1"/>
</dbReference>